<proteinExistence type="predicted"/>
<dbReference type="GO" id="GO:0016779">
    <property type="term" value="F:nucleotidyltransferase activity"/>
    <property type="evidence" value="ECO:0007669"/>
    <property type="project" value="UniProtKB-KW"/>
</dbReference>
<dbReference type="Gene3D" id="3.30.460.10">
    <property type="entry name" value="Beta Polymerase, domain 2"/>
    <property type="match status" value="1"/>
</dbReference>
<dbReference type="Pfam" id="PF18765">
    <property type="entry name" value="Polbeta"/>
    <property type="match status" value="1"/>
</dbReference>
<evidence type="ECO:0000313" key="2">
    <source>
        <dbReference type="EMBL" id="MFL0252431.1"/>
    </source>
</evidence>
<keyword evidence="3" id="KW-1185">Reference proteome</keyword>
<dbReference type="Proteomes" id="UP001623592">
    <property type="component" value="Unassembled WGS sequence"/>
</dbReference>
<dbReference type="CDD" id="cd05403">
    <property type="entry name" value="NT_KNTase_like"/>
    <property type="match status" value="1"/>
</dbReference>
<evidence type="ECO:0000259" key="1">
    <source>
        <dbReference type="Pfam" id="PF18765"/>
    </source>
</evidence>
<evidence type="ECO:0000313" key="3">
    <source>
        <dbReference type="Proteomes" id="UP001623592"/>
    </source>
</evidence>
<reference evidence="2 3" key="1">
    <citation type="submission" date="2024-11" db="EMBL/GenBank/DDBJ databases">
        <authorList>
            <person name="Heng Y.C."/>
            <person name="Lim A.C.H."/>
            <person name="Lee J.K.Y."/>
            <person name="Kittelmann S."/>
        </authorList>
    </citation>
    <scope>NUCLEOTIDE SEQUENCE [LARGE SCALE GENOMIC DNA]</scope>
    <source>
        <strain evidence="2 3">WILCCON 0114</strain>
    </source>
</reference>
<comment type="caution">
    <text evidence="2">The sequence shown here is derived from an EMBL/GenBank/DDBJ whole genome shotgun (WGS) entry which is preliminary data.</text>
</comment>
<name>A0ABW8TJL7_9CLOT</name>
<dbReference type="InterPro" id="IPR043519">
    <property type="entry name" value="NT_sf"/>
</dbReference>
<sequence>MSIIDEKSKILNKLNSSGFSDFISKFDISTVIVFGSICNDEFNEFSDVDIAVLGENKLKLDSVLDIELFLEEFLEREIDVLDLRSDNLDIFIKINILNDGKIIYCNDNKEEFEKFCDETDWIYRENENFMYFRRVDLLSD</sequence>
<dbReference type="InterPro" id="IPR041633">
    <property type="entry name" value="Polbeta"/>
</dbReference>
<dbReference type="EMBL" id="JBJIAA010000017">
    <property type="protein sequence ID" value="MFL0252431.1"/>
    <property type="molecule type" value="Genomic_DNA"/>
</dbReference>
<dbReference type="PANTHER" id="PTHR43852">
    <property type="entry name" value="NUCLEOTIDYLTRANSFERASE"/>
    <property type="match status" value="1"/>
</dbReference>
<gene>
    <name evidence="2" type="primary">mntA</name>
    <name evidence="2" type="ORF">ACJDT4_18635</name>
</gene>
<protein>
    <submittedName>
        <fullName evidence="2">Type VII toxin-antitoxin system MntA family adenylyltransferase antitoxin</fullName>
    </submittedName>
</protein>
<accession>A0ABW8TJL7</accession>
<feature type="domain" description="Polymerase beta nucleotidyltransferase" evidence="1">
    <location>
        <begin position="24"/>
        <end position="108"/>
    </location>
</feature>
<keyword evidence="2" id="KW-0808">Transferase</keyword>
<dbReference type="SUPFAM" id="SSF81301">
    <property type="entry name" value="Nucleotidyltransferase"/>
    <property type="match status" value="1"/>
</dbReference>
<keyword evidence="2" id="KW-0548">Nucleotidyltransferase</keyword>
<organism evidence="2 3">
    <name type="scientific">Clostridium neuense</name>
    <dbReference type="NCBI Taxonomy" id="1728934"/>
    <lineage>
        <taxon>Bacteria</taxon>
        <taxon>Bacillati</taxon>
        <taxon>Bacillota</taxon>
        <taxon>Clostridia</taxon>
        <taxon>Eubacteriales</taxon>
        <taxon>Clostridiaceae</taxon>
        <taxon>Clostridium</taxon>
    </lineage>
</organism>
<dbReference type="PANTHER" id="PTHR43852:SF2">
    <property type="entry name" value="PROTEIN ADENYLYLTRANSFERASE MNTA"/>
    <property type="match status" value="1"/>
</dbReference>
<dbReference type="NCBIfam" id="NF047752">
    <property type="entry name" value="MntA_antitoxin"/>
    <property type="match status" value="1"/>
</dbReference>
<dbReference type="RefSeq" id="WP_406789087.1">
    <property type="nucleotide sequence ID" value="NZ_JBJIAA010000017.1"/>
</dbReference>
<dbReference type="InterPro" id="IPR052930">
    <property type="entry name" value="TA_antitoxin_MntA"/>
</dbReference>